<keyword evidence="2" id="KW-0808">Transferase</keyword>
<dbReference type="SUPFAM" id="SSF56214">
    <property type="entry name" value="4'-phosphopantetheinyl transferase"/>
    <property type="match status" value="2"/>
</dbReference>
<evidence type="ECO:0000313" key="4">
    <source>
        <dbReference type="EMBL" id="RKP29008.1"/>
    </source>
</evidence>
<dbReference type="EMBL" id="ML004522">
    <property type="protein sequence ID" value="RKP29008.1"/>
    <property type="molecule type" value="Genomic_DNA"/>
</dbReference>
<evidence type="ECO:0000256" key="2">
    <source>
        <dbReference type="ARBA" id="ARBA00022679"/>
    </source>
</evidence>
<dbReference type="Pfam" id="PF01648">
    <property type="entry name" value="ACPS"/>
    <property type="match status" value="1"/>
</dbReference>
<proteinExistence type="predicted"/>
<feature type="domain" description="4'-phosphopantetheinyl transferase" evidence="3">
    <location>
        <begin position="129"/>
        <end position="213"/>
    </location>
</feature>
<protein>
    <recommendedName>
        <fullName evidence="1">holo-[acyl-carrier-protein] synthase</fullName>
        <ecNumber evidence="1">2.7.8.7</ecNumber>
    </recommendedName>
</protein>
<organism evidence="4 5">
    <name type="scientific">Metschnikowia bicuspidata</name>
    <dbReference type="NCBI Taxonomy" id="27322"/>
    <lineage>
        <taxon>Eukaryota</taxon>
        <taxon>Fungi</taxon>
        <taxon>Dikarya</taxon>
        <taxon>Ascomycota</taxon>
        <taxon>Saccharomycotina</taxon>
        <taxon>Pichiomycetes</taxon>
        <taxon>Metschnikowiaceae</taxon>
        <taxon>Metschnikowia</taxon>
    </lineage>
</organism>
<dbReference type="OrthoDB" id="26719at2759"/>
<dbReference type="InterPro" id="IPR037143">
    <property type="entry name" value="4-PPantetheinyl_Trfase_dom_sf"/>
</dbReference>
<dbReference type="GO" id="GO:0005829">
    <property type="term" value="C:cytosol"/>
    <property type="evidence" value="ECO:0007669"/>
    <property type="project" value="TreeGrafter"/>
</dbReference>
<gene>
    <name evidence="4" type="ORF">METBISCDRAFT_19679</name>
</gene>
<dbReference type="EC" id="2.7.8.7" evidence="1"/>
<evidence type="ECO:0000259" key="3">
    <source>
        <dbReference type="Pfam" id="PF01648"/>
    </source>
</evidence>
<keyword evidence="5" id="KW-1185">Reference proteome</keyword>
<dbReference type="Proteomes" id="UP000268321">
    <property type="component" value="Unassembled WGS sequence"/>
</dbReference>
<dbReference type="PANTHER" id="PTHR12215">
    <property type="entry name" value="PHOSPHOPANTETHEINE TRANSFERASE"/>
    <property type="match status" value="1"/>
</dbReference>
<evidence type="ECO:0000256" key="1">
    <source>
        <dbReference type="ARBA" id="ARBA00013172"/>
    </source>
</evidence>
<dbReference type="InterPro" id="IPR050559">
    <property type="entry name" value="P-Pant_transferase_sf"/>
</dbReference>
<dbReference type="Gene3D" id="3.90.470.20">
    <property type="entry name" value="4'-phosphopantetheinyl transferase domain"/>
    <property type="match status" value="1"/>
</dbReference>
<dbReference type="GO" id="GO:0008897">
    <property type="term" value="F:holo-[acyl-carrier-protein] synthase activity"/>
    <property type="evidence" value="ECO:0007669"/>
    <property type="project" value="UniProtKB-EC"/>
</dbReference>
<dbReference type="GO" id="GO:0000287">
    <property type="term" value="F:magnesium ion binding"/>
    <property type="evidence" value="ECO:0007669"/>
    <property type="project" value="InterPro"/>
</dbReference>
<reference evidence="5" key="1">
    <citation type="journal article" date="2018" name="Nat. Microbiol.">
        <title>Leveraging single-cell genomics to expand the fungal tree of life.</title>
        <authorList>
            <person name="Ahrendt S.R."/>
            <person name="Quandt C.A."/>
            <person name="Ciobanu D."/>
            <person name="Clum A."/>
            <person name="Salamov A."/>
            <person name="Andreopoulos B."/>
            <person name="Cheng J.F."/>
            <person name="Woyke T."/>
            <person name="Pelin A."/>
            <person name="Henrissat B."/>
            <person name="Reynolds N.K."/>
            <person name="Benny G.L."/>
            <person name="Smith M.E."/>
            <person name="James T.Y."/>
            <person name="Grigoriev I.V."/>
        </authorList>
    </citation>
    <scope>NUCLEOTIDE SEQUENCE [LARGE SCALE GENOMIC DNA]</scope>
    <source>
        <strain evidence="5">Baker2002</strain>
    </source>
</reference>
<sequence length="289" mass="31961">MFPRKAVGDGTPTIVVYATSTCSARVTALLADDFSFELCLCKLSFSEQRLVCNNRHRVRALVLRLFTKYVLNAAMHESRSVPAAFQPWADLQYTSNEFGKPTLLGGPHFNASSSNDVAAVVVQFNQNTPVGIDVSHELQDGISPTHFMSQFEGIFLPEETAFLNSIDSLPQRYVGFNQLWTLKEAFSKFLGTGLNVDLARASFRCLRVVQPSSSSELSWDHDIIVNTSQLAPQLQKITRGGVRCALAVVKDGVVGRLPVIMSLVHQADISDYYYIHIDMYPVLQAIVGV</sequence>
<dbReference type="PANTHER" id="PTHR12215:SF10">
    <property type="entry name" value="L-AMINOADIPATE-SEMIALDEHYDE DEHYDROGENASE-PHOSPHOPANTETHEINYL TRANSFERASE"/>
    <property type="match status" value="1"/>
</dbReference>
<dbReference type="AlphaFoldDB" id="A0A4P9Z8Y0"/>
<evidence type="ECO:0000313" key="5">
    <source>
        <dbReference type="Proteomes" id="UP000268321"/>
    </source>
</evidence>
<dbReference type="GO" id="GO:0019878">
    <property type="term" value="P:lysine biosynthetic process via aminoadipic acid"/>
    <property type="evidence" value="ECO:0007669"/>
    <property type="project" value="TreeGrafter"/>
</dbReference>
<dbReference type="InterPro" id="IPR008278">
    <property type="entry name" value="4-PPantetheinyl_Trfase_dom"/>
</dbReference>
<accession>A0A4P9Z8Y0</accession>
<name>A0A4P9Z8Y0_9ASCO</name>